<dbReference type="CDD" id="cd04458">
    <property type="entry name" value="CSP_CDS"/>
    <property type="match status" value="1"/>
</dbReference>
<evidence type="ECO:0000313" key="7">
    <source>
        <dbReference type="Proteomes" id="UP001515480"/>
    </source>
</evidence>
<organism evidence="6 7">
    <name type="scientific">Prymnesium parvum</name>
    <name type="common">Toxic golden alga</name>
    <dbReference type="NCBI Taxonomy" id="97485"/>
    <lineage>
        <taxon>Eukaryota</taxon>
        <taxon>Haptista</taxon>
        <taxon>Haptophyta</taxon>
        <taxon>Prymnesiophyceae</taxon>
        <taxon>Prymnesiales</taxon>
        <taxon>Prymnesiaceae</taxon>
        <taxon>Prymnesium</taxon>
    </lineage>
</organism>
<dbReference type="GO" id="GO:0005737">
    <property type="term" value="C:cytoplasm"/>
    <property type="evidence" value="ECO:0007669"/>
    <property type="project" value="TreeGrafter"/>
</dbReference>
<dbReference type="InterPro" id="IPR002059">
    <property type="entry name" value="CSP_DNA-bd"/>
</dbReference>
<proteinExistence type="predicted"/>
<evidence type="ECO:0000259" key="5">
    <source>
        <dbReference type="PROSITE" id="PS51857"/>
    </source>
</evidence>
<evidence type="ECO:0000256" key="2">
    <source>
        <dbReference type="PROSITE-ProRule" id="PRU00723"/>
    </source>
</evidence>
<sequence>MGPFSIRYRCSFSSLNRHIFRRALPTAPVLTDAKLTVVALKRMMCGQYHRQVAARPQAAAPMAEEKARQSIAMGTRFDAEGHGDHLHRDDGEVAGGRGGDDGEDSGQQQGIALRWNAERGFGFIKPDDGGDDVFCHFSAITDGAALEEGSTVWYTKCFDDHRGKDRAENVSGGVQKPDVRSRGGGGVGECYDFQKGRCTRGSSCKFSHGTGDSGGEGSVVGGYGGGGYGGRGGYGGGDRYGGGYGGGGGGRYGGGYGGGDRYGGGGDGGRY</sequence>
<dbReference type="PANTHER" id="PTHR12962">
    <property type="entry name" value="CALCIUM-REGULATED HEAT STABLE PROTEIN CRHSP-24-RELATED"/>
    <property type="match status" value="1"/>
</dbReference>
<dbReference type="PROSITE" id="PS51857">
    <property type="entry name" value="CSD_2"/>
    <property type="match status" value="1"/>
</dbReference>
<dbReference type="GO" id="GO:0043488">
    <property type="term" value="P:regulation of mRNA stability"/>
    <property type="evidence" value="ECO:0007669"/>
    <property type="project" value="TreeGrafter"/>
</dbReference>
<feature type="domain" description="C3H1-type" evidence="4">
    <location>
        <begin position="184"/>
        <end position="211"/>
    </location>
</feature>
<comment type="caution">
    <text evidence="6">The sequence shown here is derived from an EMBL/GenBank/DDBJ whole genome shotgun (WGS) entry which is preliminary data.</text>
</comment>
<keyword evidence="7" id="KW-1185">Reference proteome</keyword>
<feature type="compositionally biased region" description="Basic and acidic residues" evidence="3">
    <location>
        <begin position="78"/>
        <end position="91"/>
    </location>
</feature>
<evidence type="ECO:0000256" key="3">
    <source>
        <dbReference type="SAM" id="MobiDB-lite"/>
    </source>
</evidence>
<accession>A0AB34K7Q1</accession>
<dbReference type="InterPro" id="IPR012340">
    <property type="entry name" value="NA-bd_OB-fold"/>
</dbReference>
<dbReference type="Pfam" id="PF00313">
    <property type="entry name" value="CSD"/>
    <property type="match status" value="1"/>
</dbReference>
<feature type="region of interest" description="Disordered" evidence="3">
    <location>
        <begin position="78"/>
        <end position="107"/>
    </location>
</feature>
<dbReference type="InterPro" id="IPR011129">
    <property type="entry name" value="CSD"/>
</dbReference>
<dbReference type="SMART" id="SM00357">
    <property type="entry name" value="CSP"/>
    <property type="match status" value="1"/>
</dbReference>
<dbReference type="PROSITE" id="PS00352">
    <property type="entry name" value="CSD_1"/>
    <property type="match status" value="1"/>
</dbReference>
<feature type="zinc finger region" description="C3H1-type" evidence="2">
    <location>
        <begin position="184"/>
        <end position="211"/>
    </location>
</feature>
<dbReference type="GO" id="GO:0003730">
    <property type="term" value="F:mRNA 3'-UTR binding"/>
    <property type="evidence" value="ECO:0007669"/>
    <property type="project" value="TreeGrafter"/>
</dbReference>
<keyword evidence="1" id="KW-0597">Phosphoprotein</keyword>
<dbReference type="Pfam" id="PF00642">
    <property type="entry name" value="zf-CCCH"/>
    <property type="match status" value="1"/>
</dbReference>
<dbReference type="Gene3D" id="2.40.50.140">
    <property type="entry name" value="Nucleic acid-binding proteins"/>
    <property type="match status" value="1"/>
</dbReference>
<dbReference type="AlphaFoldDB" id="A0AB34K7Q1"/>
<evidence type="ECO:0008006" key="8">
    <source>
        <dbReference type="Google" id="ProtNLM"/>
    </source>
</evidence>
<protein>
    <recommendedName>
        <fullName evidence="8">C3H1-type domain-containing protein</fullName>
    </recommendedName>
</protein>
<evidence type="ECO:0000259" key="4">
    <source>
        <dbReference type="PROSITE" id="PS50103"/>
    </source>
</evidence>
<evidence type="ECO:0000256" key="1">
    <source>
        <dbReference type="ARBA" id="ARBA00022553"/>
    </source>
</evidence>
<dbReference type="InterPro" id="IPR052069">
    <property type="entry name" value="Ca-reg_mRNA-binding_domain"/>
</dbReference>
<dbReference type="InterPro" id="IPR000571">
    <property type="entry name" value="Znf_CCCH"/>
</dbReference>
<dbReference type="PANTHER" id="PTHR12962:SF1">
    <property type="entry name" value="COLD SHOCK DOMAIN-CONTAINING PROTEIN CG9705"/>
    <property type="match status" value="1"/>
</dbReference>
<reference evidence="6 7" key="1">
    <citation type="journal article" date="2024" name="Science">
        <title>Giant polyketide synthase enzymes in the biosynthesis of giant marine polyether toxins.</title>
        <authorList>
            <person name="Fallon T.R."/>
            <person name="Shende V.V."/>
            <person name="Wierzbicki I.H."/>
            <person name="Pendleton A.L."/>
            <person name="Watervoot N.F."/>
            <person name="Auber R.P."/>
            <person name="Gonzalez D.J."/>
            <person name="Wisecaver J.H."/>
            <person name="Moore B.S."/>
        </authorList>
    </citation>
    <scope>NUCLEOTIDE SEQUENCE [LARGE SCALE GENOMIC DNA]</scope>
    <source>
        <strain evidence="6 7">12B1</strain>
    </source>
</reference>
<gene>
    <name evidence="6" type="ORF">AB1Y20_000366</name>
</gene>
<keyword evidence="2" id="KW-0862">Zinc</keyword>
<dbReference type="GO" id="GO:0008270">
    <property type="term" value="F:zinc ion binding"/>
    <property type="evidence" value="ECO:0007669"/>
    <property type="project" value="UniProtKB-KW"/>
</dbReference>
<feature type="domain" description="CSD" evidence="5">
    <location>
        <begin position="107"/>
        <end position="172"/>
    </location>
</feature>
<dbReference type="SUPFAM" id="SSF50249">
    <property type="entry name" value="Nucleic acid-binding proteins"/>
    <property type="match status" value="1"/>
</dbReference>
<dbReference type="Proteomes" id="UP001515480">
    <property type="component" value="Unassembled WGS sequence"/>
</dbReference>
<evidence type="ECO:0000313" key="6">
    <source>
        <dbReference type="EMBL" id="KAL1529417.1"/>
    </source>
</evidence>
<keyword evidence="2" id="KW-0479">Metal-binding</keyword>
<dbReference type="Gene3D" id="4.10.1000.10">
    <property type="entry name" value="Zinc finger, CCCH-type"/>
    <property type="match status" value="1"/>
</dbReference>
<keyword evidence="2" id="KW-0863">Zinc-finger</keyword>
<name>A0AB34K7Q1_PRYPA</name>
<dbReference type="PROSITE" id="PS50103">
    <property type="entry name" value="ZF_C3H1"/>
    <property type="match status" value="1"/>
</dbReference>
<dbReference type="EMBL" id="JBGBPQ010000001">
    <property type="protein sequence ID" value="KAL1529417.1"/>
    <property type="molecule type" value="Genomic_DNA"/>
</dbReference>
<dbReference type="InterPro" id="IPR019844">
    <property type="entry name" value="CSD_CS"/>
</dbReference>